<reference evidence="2 3" key="1">
    <citation type="journal article" date="2012" name="J. Bacteriol.">
        <title>Complete genome sequence of Pelagibacterium halotolerans B2T.</title>
        <authorList>
            <person name="Huo Y.Y."/>
            <person name="Cheng H."/>
            <person name="Han X.F."/>
            <person name="Jiang X.W."/>
            <person name="Sun C."/>
            <person name="Zhang X.Q."/>
            <person name="Zhu X.F."/>
            <person name="Liu Y.F."/>
            <person name="Li P.F."/>
            <person name="Ni P.X."/>
            <person name="Wu M."/>
        </authorList>
    </citation>
    <scope>NUCLEOTIDE SEQUENCE [LARGE SCALE GENOMIC DNA]</scope>
    <source>
        <strain evidence="3">DSM 22347 / JCM 15775 / CGMCC 1.7692 / B2</strain>
    </source>
</reference>
<dbReference type="RefSeq" id="WP_014129557.1">
    <property type="nucleotide sequence ID" value="NC_016078.1"/>
</dbReference>
<accession>G4R9I7</accession>
<dbReference type="KEGG" id="phl:KKY_363"/>
<dbReference type="STRING" id="1082931.KKY_363"/>
<organism evidence="2 3">
    <name type="scientific">Pelagibacterium halotolerans (strain DSM 22347 / JCM 15775 / CGMCC 1.7692 / B2)</name>
    <dbReference type="NCBI Taxonomy" id="1082931"/>
    <lineage>
        <taxon>Bacteria</taxon>
        <taxon>Pseudomonadati</taxon>
        <taxon>Pseudomonadota</taxon>
        <taxon>Alphaproteobacteria</taxon>
        <taxon>Hyphomicrobiales</taxon>
        <taxon>Devosiaceae</taxon>
        <taxon>Pelagibacterium</taxon>
    </lineage>
</organism>
<feature type="transmembrane region" description="Helical" evidence="1">
    <location>
        <begin position="24"/>
        <end position="50"/>
    </location>
</feature>
<evidence type="ECO:0000313" key="2">
    <source>
        <dbReference type="EMBL" id="AEQ50407.1"/>
    </source>
</evidence>
<sequence>MIETKSKRRAAAFRQEPVGPKTRATLLATAGSVFLALSLLAPAIEIIRWISRMAGF</sequence>
<protein>
    <submittedName>
        <fullName evidence="2">Uncharacterized protein</fullName>
    </submittedName>
</protein>
<dbReference type="AlphaFoldDB" id="G4R9I7"/>
<keyword evidence="3" id="KW-1185">Reference proteome</keyword>
<keyword evidence="1" id="KW-1133">Transmembrane helix</keyword>
<dbReference type="HOGENOM" id="CLU_3010228_0_0_5"/>
<keyword evidence="1" id="KW-0472">Membrane</keyword>
<proteinExistence type="predicted"/>
<dbReference type="Proteomes" id="UP000008850">
    <property type="component" value="Chromosome"/>
</dbReference>
<evidence type="ECO:0000256" key="1">
    <source>
        <dbReference type="SAM" id="Phobius"/>
    </source>
</evidence>
<evidence type="ECO:0000313" key="3">
    <source>
        <dbReference type="Proteomes" id="UP000008850"/>
    </source>
</evidence>
<dbReference type="EMBL" id="CP003075">
    <property type="protein sequence ID" value="AEQ50407.1"/>
    <property type="molecule type" value="Genomic_DNA"/>
</dbReference>
<name>G4R9I7_PELHB</name>
<keyword evidence="1" id="KW-0812">Transmembrane</keyword>
<gene>
    <name evidence="2" type="ordered locus">KKY_363</name>
</gene>